<gene>
    <name evidence="1" type="ORF">GXW71_04560</name>
</gene>
<evidence type="ECO:0000313" key="2">
    <source>
        <dbReference type="Proteomes" id="UP001196870"/>
    </source>
</evidence>
<organism evidence="1 2">
    <name type="scientific">Plastoroseomonas hellenica</name>
    <dbReference type="NCBI Taxonomy" id="2687306"/>
    <lineage>
        <taxon>Bacteria</taxon>
        <taxon>Pseudomonadati</taxon>
        <taxon>Pseudomonadota</taxon>
        <taxon>Alphaproteobacteria</taxon>
        <taxon>Acetobacterales</taxon>
        <taxon>Acetobacteraceae</taxon>
        <taxon>Plastoroseomonas</taxon>
    </lineage>
</organism>
<protein>
    <submittedName>
        <fullName evidence="1">Nucleotidyltransferase family protein</fullName>
    </submittedName>
</protein>
<sequence length="171" mass="18646">MEPLRLVVRLGLPDVWIGAGLLRNTVWDALSGLSPGSNPPGDIDVIWFDALAPEAADMAIEARLHAVRPDLPWSVRNQARMAVRNGDVPYADARDAVAHWPETATAIAARWTGDALEIMAPHGLDDLLACRLRPTPHFAASAAKRAIFAERIRVKRWAARWPGLSVAAELP</sequence>
<evidence type="ECO:0000313" key="1">
    <source>
        <dbReference type="EMBL" id="MBR0663624.1"/>
    </source>
</evidence>
<comment type="caution">
    <text evidence="1">The sequence shown here is derived from an EMBL/GenBank/DDBJ whole genome shotgun (WGS) entry which is preliminary data.</text>
</comment>
<dbReference type="Proteomes" id="UP001196870">
    <property type="component" value="Unassembled WGS sequence"/>
</dbReference>
<keyword evidence="2" id="KW-1185">Reference proteome</keyword>
<dbReference type="PANTHER" id="PTHR39166">
    <property type="entry name" value="BLL1166 PROTEIN"/>
    <property type="match status" value="1"/>
</dbReference>
<name>A0ABS5ETL3_9PROT</name>
<proteinExistence type="predicted"/>
<dbReference type="Pfam" id="PF06042">
    <property type="entry name" value="NTP_transf_6"/>
    <property type="match status" value="1"/>
</dbReference>
<accession>A0ABS5ETL3</accession>
<reference evidence="2" key="1">
    <citation type="journal article" date="2021" name="Syst. Appl. Microbiol.">
        <title>Roseomonas hellenica sp. nov., isolated from roots of wild-growing Alkanna tinctoria.</title>
        <authorList>
            <person name="Rat A."/>
            <person name="Naranjo H.D."/>
            <person name="Lebbe L."/>
            <person name="Cnockaert M."/>
            <person name="Krigas N."/>
            <person name="Grigoriadou K."/>
            <person name="Maloupa E."/>
            <person name="Willems A."/>
        </authorList>
    </citation>
    <scope>NUCLEOTIDE SEQUENCE [LARGE SCALE GENOMIC DNA]</scope>
    <source>
        <strain evidence="2">LMG 31523</strain>
    </source>
</reference>
<dbReference type="PANTHER" id="PTHR39166:SF1">
    <property type="entry name" value="BLL1166 PROTEIN"/>
    <property type="match status" value="1"/>
</dbReference>
<dbReference type="EMBL" id="JAAGBB010000004">
    <property type="protein sequence ID" value="MBR0663624.1"/>
    <property type="molecule type" value="Genomic_DNA"/>
</dbReference>
<dbReference type="InterPro" id="IPR009267">
    <property type="entry name" value="NTP_transf_6"/>
</dbReference>